<dbReference type="GeneID" id="73045848"/>
<sequence>MQNEVRERTPMAEILRRASAARVVGVSSARYFSSNVAEMGWRDRLLLPVVALLMVALVLVAPGALSEDSFAEMSQHAPVTGY</sequence>
<dbReference type="EMBL" id="JBHSHT010000001">
    <property type="protein sequence ID" value="MFC4823108.1"/>
    <property type="molecule type" value="Genomic_DNA"/>
</dbReference>
<dbReference type="Proteomes" id="UP001595945">
    <property type="component" value="Unassembled WGS sequence"/>
</dbReference>
<reference evidence="2 3" key="1">
    <citation type="journal article" date="2019" name="Int. J. Syst. Evol. Microbiol.">
        <title>The Global Catalogue of Microorganisms (GCM) 10K type strain sequencing project: providing services to taxonomists for standard genome sequencing and annotation.</title>
        <authorList>
            <consortium name="The Broad Institute Genomics Platform"/>
            <consortium name="The Broad Institute Genome Sequencing Center for Infectious Disease"/>
            <person name="Wu L."/>
            <person name="Ma J."/>
        </authorList>
    </citation>
    <scope>NUCLEOTIDE SEQUENCE [LARGE SCALE GENOMIC DNA]</scope>
    <source>
        <strain evidence="2 3">XZYJ18</strain>
    </source>
</reference>
<organism evidence="2 3">
    <name type="scientific">Halorussus aquaticus</name>
    <dbReference type="NCBI Taxonomy" id="2953748"/>
    <lineage>
        <taxon>Archaea</taxon>
        <taxon>Methanobacteriati</taxon>
        <taxon>Methanobacteriota</taxon>
        <taxon>Stenosarchaea group</taxon>
        <taxon>Halobacteria</taxon>
        <taxon>Halobacteriales</taxon>
        <taxon>Haladaptataceae</taxon>
        <taxon>Halorussus</taxon>
    </lineage>
</organism>
<keyword evidence="1" id="KW-1133">Transmembrane helix</keyword>
<evidence type="ECO:0000313" key="3">
    <source>
        <dbReference type="Proteomes" id="UP001595945"/>
    </source>
</evidence>
<dbReference type="AlphaFoldDB" id="A0ABD5PXW1"/>
<proteinExistence type="predicted"/>
<keyword evidence="1" id="KW-0812">Transmembrane</keyword>
<evidence type="ECO:0000313" key="2">
    <source>
        <dbReference type="EMBL" id="MFC4823108.1"/>
    </source>
</evidence>
<gene>
    <name evidence="2" type="ORF">ACFO9K_02410</name>
</gene>
<keyword evidence="3" id="KW-1185">Reference proteome</keyword>
<protein>
    <submittedName>
        <fullName evidence="2">Uncharacterized protein</fullName>
    </submittedName>
</protein>
<feature type="transmembrane region" description="Helical" evidence="1">
    <location>
        <begin position="45"/>
        <end position="65"/>
    </location>
</feature>
<comment type="caution">
    <text evidence="2">The sequence shown here is derived from an EMBL/GenBank/DDBJ whole genome shotgun (WGS) entry which is preliminary data.</text>
</comment>
<accession>A0ABD5PXW1</accession>
<dbReference type="RefSeq" id="WP_254267398.1">
    <property type="nucleotide sequence ID" value="NZ_CP100400.1"/>
</dbReference>
<keyword evidence="1" id="KW-0472">Membrane</keyword>
<name>A0ABD5PXW1_9EURY</name>
<evidence type="ECO:0000256" key="1">
    <source>
        <dbReference type="SAM" id="Phobius"/>
    </source>
</evidence>